<feature type="domain" description="Knr4/Smi1-like" evidence="1">
    <location>
        <begin position="160"/>
        <end position="299"/>
    </location>
</feature>
<organism evidence="2 3">
    <name type="scientific">Saccharopolyspora hirsuta</name>
    <dbReference type="NCBI Taxonomy" id="1837"/>
    <lineage>
        <taxon>Bacteria</taxon>
        <taxon>Bacillati</taxon>
        <taxon>Actinomycetota</taxon>
        <taxon>Actinomycetes</taxon>
        <taxon>Pseudonocardiales</taxon>
        <taxon>Pseudonocardiaceae</taxon>
        <taxon>Saccharopolyspora</taxon>
    </lineage>
</organism>
<dbReference type="PANTHER" id="PTHR47432">
    <property type="entry name" value="CELL WALL ASSEMBLY REGULATOR SMI1"/>
    <property type="match status" value="1"/>
</dbReference>
<dbReference type="AlphaFoldDB" id="A0A5M7BUZ6"/>
<dbReference type="InterPro" id="IPR032675">
    <property type="entry name" value="LRR_dom_sf"/>
</dbReference>
<gene>
    <name evidence="2" type="ORF">F1721_24275</name>
</gene>
<dbReference type="Pfam" id="PF09346">
    <property type="entry name" value="SMI1_KNR4"/>
    <property type="match status" value="1"/>
</dbReference>
<dbReference type="EMBL" id="VWPH01000011">
    <property type="protein sequence ID" value="KAA5830205.1"/>
    <property type="molecule type" value="Genomic_DNA"/>
</dbReference>
<dbReference type="Proteomes" id="UP000323946">
    <property type="component" value="Unassembled WGS sequence"/>
</dbReference>
<keyword evidence="3" id="KW-1185">Reference proteome</keyword>
<dbReference type="InterPro" id="IPR051873">
    <property type="entry name" value="KNR4/SMI1_regulator"/>
</dbReference>
<dbReference type="InterPro" id="IPR018958">
    <property type="entry name" value="Knr4/Smi1-like_dom"/>
</dbReference>
<evidence type="ECO:0000313" key="3">
    <source>
        <dbReference type="Proteomes" id="UP000323946"/>
    </source>
</evidence>
<dbReference type="SMR" id="A0A5M7BUZ6"/>
<dbReference type="InterPro" id="IPR037883">
    <property type="entry name" value="Knr4/Smi1-like_sf"/>
</dbReference>
<comment type="caution">
    <text evidence="2">The sequence shown here is derived from an EMBL/GenBank/DDBJ whole genome shotgun (WGS) entry which is preliminary data.</text>
</comment>
<evidence type="ECO:0000313" key="2">
    <source>
        <dbReference type="EMBL" id="KAA5830205.1"/>
    </source>
</evidence>
<proteinExistence type="predicted"/>
<name>A0A5M7BUZ6_SACHI</name>
<evidence type="ECO:0000259" key="1">
    <source>
        <dbReference type="SMART" id="SM00860"/>
    </source>
</evidence>
<protein>
    <submittedName>
        <fullName evidence="2">SMI1/KNR4 family protein</fullName>
    </submittedName>
</protein>
<dbReference type="PANTHER" id="PTHR47432:SF1">
    <property type="entry name" value="CELL WALL ASSEMBLY REGULATOR SMI1"/>
    <property type="match status" value="1"/>
</dbReference>
<dbReference type="Gene3D" id="3.80.10.10">
    <property type="entry name" value="Ribonuclease Inhibitor"/>
    <property type="match status" value="1"/>
</dbReference>
<accession>A0A5M7BUZ6</accession>
<dbReference type="OrthoDB" id="4759758at2"/>
<dbReference type="SUPFAM" id="SSF160631">
    <property type="entry name" value="SMI1/KNR4-like"/>
    <property type="match status" value="1"/>
</dbReference>
<dbReference type="SMART" id="SM00860">
    <property type="entry name" value="SMI1_KNR4"/>
    <property type="match status" value="1"/>
</dbReference>
<dbReference type="SUPFAM" id="SSF52047">
    <property type="entry name" value="RNI-like"/>
    <property type="match status" value="1"/>
</dbReference>
<sequence length="521" mass="56858">MTTGLQAAARRLALGVRAGGGRTGPAIVWMRVEVDAVRITHPVGVEVDLEPDFFDAKSALLDLLPVPSAGRPLVVELVVHESGRFELAFSSALESESRVVLDDEFRLPGHPLPGMALPAAARHTGEPTDPAVLAEISALFQEFVARYQEIKGRPPALRPGYSEREIAAAEAELGARLPEDLRALYRMTRDDAAETGLLGRYSPYPLDHVVEYHQPGSLGWNDGPFDDAVVFESEPPDTIKRLSRNDWWITFATDFAMNNLAVDLDPAERGRPGQIFEYGRDVHGPPDYYAESVTEVLTGVVEALREGDYEDEDPESDYLQTCTGLGGAGFDERVHHDFGNRDPAEIAELDGDAQLISINDAVDLDLAALTPLRNLRELRINRAKLVVPALSGLPALESVSIEAERIDLHTLADQPTIWDLKLTGAAERLDVAVLRTLPVLTRLDLSEVEVEDVAPIADLPGLRVLVLNAAQWADLRRMGLRPPNLAAAERVGTGSLRETADWAEWLTGNPVPLNTTSGTTR</sequence>
<dbReference type="RefSeq" id="WP_150069061.1">
    <property type="nucleotide sequence ID" value="NZ_VWPH01000011.1"/>
</dbReference>
<reference evidence="2 3" key="1">
    <citation type="submission" date="2019-09" db="EMBL/GenBank/DDBJ databases">
        <title>Draft genome sequence of the thermophilic Saccharopolyspora hirsuta VKM Ac-666T.</title>
        <authorList>
            <person name="Lobastova T.G."/>
            <person name="Fokina V."/>
            <person name="Bragin E.Y."/>
            <person name="Shtratnikova V.Y."/>
            <person name="Starodumova I.P."/>
            <person name="Tarlachkov S.V."/>
            <person name="Donova M.V."/>
        </authorList>
    </citation>
    <scope>NUCLEOTIDE SEQUENCE [LARGE SCALE GENOMIC DNA]</scope>
    <source>
        <strain evidence="2 3">VKM Ac-666</strain>
    </source>
</reference>